<evidence type="ECO:0000256" key="8">
    <source>
        <dbReference type="PIRNR" id="PIRNR027081"/>
    </source>
</evidence>
<feature type="compositionally biased region" description="Basic and acidic residues" evidence="9">
    <location>
        <begin position="1"/>
        <end position="11"/>
    </location>
</feature>
<evidence type="ECO:0000256" key="1">
    <source>
        <dbReference type="ARBA" id="ARBA00004123"/>
    </source>
</evidence>
<keyword evidence="4 8" id="KW-0819">tRNA processing</keyword>
<reference evidence="10" key="1">
    <citation type="journal article" date="2021" name="Nat. Commun.">
        <title>Genetic determinants of endophytism in the Arabidopsis root mycobiome.</title>
        <authorList>
            <person name="Mesny F."/>
            <person name="Miyauchi S."/>
            <person name="Thiergart T."/>
            <person name="Pickel B."/>
            <person name="Atanasova L."/>
            <person name="Karlsson M."/>
            <person name="Huettel B."/>
            <person name="Barry K.W."/>
            <person name="Haridas S."/>
            <person name="Chen C."/>
            <person name="Bauer D."/>
            <person name="Andreopoulos W."/>
            <person name="Pangilinan J."/>
            <person name="LaButti K."/>
            <person name="Riley R."/>
            <person name="Lipzen A."/>
            <person name="Clum A."/>
            <person name="Drula E."/>
            <person name="Henrissat B."/>
            <person name="Kohler A."/>
            <person name="Grigoriev I.V."/>
            <person name="Martin F.M."/>
            <person name="Hacquard S."/>
        </authorList>
    </citation>
    <scope>NUCLEOTIDE SEQUENCE</scope>
    <source>
        <strain evidence="10">MPI-CAGE-CH-0230</strain>
    </source>
</reference>
<keyword evidence="3" id="KW-0963">Cytoplasm</keyword>
<dbReference type="GO" id="GO:0005634">
    <property type="term" value="C:nucleus"/>
    <property type="evidence" value="ECO:0007669"/>
    <property type="project" value="UniProtKB-SubCell"/>
</dbReference>
<evidence type="ECO:0000256" key="9">
    <source>
        <dbReference type="SAM" id="MobiDB-lite"/>
    </source>
</evidence>
<dbReference type="GeneID" id="70179131"/>
<dbReference type="EMBL" id="JAGTJQ010000003">
    <property type="protein sequence ID" value="KAH7035802.1"/>
    <property type="molecule type" value="Genomic_DNA"/>
</dbReference>
<dbReference type="SMART" id="SM00538">
    <property type="entry name" value="POP4"/>
    <property type="match status" value="1"/>
</dbReference>
<evidence type="ECO:0000256" key="4">
    <source>
        <dbReference type="ARBA" id="ARBA00022694"/>
    </source>
</evidence>
<comment type="subcellular location">
    <subcellularLocation>
        <location evidence="1">Nucleus</location>
    </subcellularLocation>
</comment>
<gene>
    <name evidence="10" type="ORF">B0I36DRAFT_238136</name>
</gene>
<dbReference type="AlphaFoldDB" id="A0A9P8YF16"/>
<protein>
    <recommendedName>
        <fullName evidence="8">Ribonuclease P protein subunit</fullName>
    </recommendedName>
</protein>
<dbReference type="GO" id="GO:0016787">
    <property type="term" value="F:hydrolase activity"/>
    <property type="evidence" value="ECO:0007669"/>
    <property type="project" value="UniProtKB-KW"/>
</dbReference>
<evidence type="ECO:0000256" key="2">
    <source>
        <dbReference type="ARBA" id="ARBA00006181"/>
    </source>
</evidence>
<keyword evidence="6" id="KW-0255">Endonuclease</keyword>
<dbReference type="InterPro" id="IPR016848">
    <property type="entry name" value="RNase_P/MRP_Rpp29-subunit"/>
</dbReference>
<evidence type="ECO:0000256" key="3">
    <source>
        <dbReference type="ARBA" id="ARBA00022490"/>
    </source>
</evidence>
<comment type="similarity">
    <text evidence="2">Belongs to the eukaryotic/archaeal RNase P protein component 1 family.</text>
</comment>
<keyword evidence="8" id="KW-0539">Nucleus</keyword>
<sequence>MAGAAKNDEPRAQSLTHSLLARAHSPDSTQRIYTDKIQHRPLLLRPSSPPPVATSGPGPDARAARRVARRRHLSQKTSKRRAAGLKPEPLSARQRRRMGLYDLPRDKQAYAVFEPLHALWLGYIREILGNELFTGGQTAAAKLASADIHGARVRVSRSSCPSRVGIEGIVVRDSRYAVQIVTRKNTVKLVPKEGTIFRVEVPAPGKPITTTSKQTQPHADSGQDEIFVFEILGDQFQTRSADRANRKFRAHFLDNL</sequence>
<dbReference type="InterPro" id="IPR023538">
    <property type="entry name" value="RNP1"/>
</dbReference>
<dbReference type="GO" id="GO:0000172">
    <property type="term" value="C:ribonuclease MRP complex"/>
    <property type="evidence" value="ECO:0007669"/>
    <property type="project" value="InterPro"/>
</dbReference>
<evidence type="ECO:0000313" key="10">
    <source>
        <dbReference type="EMBL" id="KAH7035802.1"/>
    </source>
</evidence>
<dbReference type="PANTHER" id="PTHR13348">
    <property type="entry name" value="RIBONUCLEASE P SUBUNIT P29"/>
    <property type="match status" value="1"/>
</dbReference>
<evidence type="ECO:0000256" key="5">
    <source>
        <dbReference type="ARBA" id="ARBA00022722"/>
    </source>
</evidence>
<proteinExistence type="inferred from homology"/>
<dbReference type="InterPro" id="IPR023534">
    <property type="entry name" value="Rof/RNase_P-like"/>
</dbReference>
<keyword evidence="5" id="KW-0540">Nuclease</keyword>
<dbReference type="RefSeq" id="XP_046015895.1">
    <property type="nucleotide sequence ID" value="XM_046149585.1"/>
</dbReference>
<dbReference type="OrthoDB" id="124041at2759"/>
<evidence type="ECO:0000256" key="6">
    <source>
        <dbReference type="ARBA" id="ARBA00022759"/>
    </source>
</evidence>
<feature type="region of interest" description="Disordered" evidence="9">
    <location>
        <begin position="1"/>
        <end position="93"/>
    </location>
</feature>
<feature type="compositionally biased region" description="Basic residues" evidence="9">
    <location>
        <begin position="64"/>
        <end position="83"/>
    </location>
</feature>
<dbReference type="GO" id="GO:0004519">
    <property type="term" value="F:endonuclease activity"/>
    <property type="evidence" value="ECO:0007669"/>
    <property type="project" value="UniProtKB-KW"/>
</dbReference>
<evidence type="ECO:0000256" key="7">
    <source>
        <dbReference type="ARBA" id="ARBA00022801"/>
    </source>
</evidence>
<dbReference type="Pfam" id="PF01868">
    <property type="entry name" value="RNase_P-MRP_p29"/>
    <property type="match status" value="1"/>
</dbReference>
<dbReference type="PANTHER" id="PTHR13348:SF0">
    <property type="entry name" value="RIBONUCLEASE P PROTEIN SUBUNIT P29"/>
    <property type="match status" value="1"/>
</dbReference>
<dbReference type="Gene3D" id="2.30.30.210">
    <property type="entry name" value="Ribonuclease P/MRP, subunit p29"/>
    <property type="match status" value="1"/>
</dbReference>
<keyword evidence="11" id="KW-1185">Reference proteome</keyword>
<dbReference type="GO" id="GO:0030677">
    <property type="term" value="C:ribonuclease P complex"/>
    <property type="evidence" value="ECO:0007669"/>
    <property type="project" value="InterPro"/>
</dbReference>
<organism evidence="10 11">
    <name type="scientific">Microdochium trichocladiopsis</name>
    <dbReference type="NCBI Taxonomy" id="1682393"/>
    <lineage>
        <taxon>Eukaryota</taxon>
        <taxon>Fungi</taxon>
        <taxon>Dikarya</taxon>
        <taxon>Ascomycota</taxon>
        <taxon>Pezizomycotina</taxon>
        <taxon>Sordariomycetes</taxon>
        <taxon>Xylariomycetidae</taxon>
        <taxon>Xylariales</taxon>
        <taxon>Microdochiaceae</taxon>
        <taxon>Microdochium</taxon>
    </lineage>
</organism>
<dbReference type="GO" id="GO:0006364">
    <property type="term" value="P:rRNA processing"/>
    <property type="evidence" value="ECO:0007669"/>
    <property type="project" value="TreeGrafter"/>
</dbReference>
<name>A0A9P8YF16_9PEZI</name>
<dbReference type="InterPro" id="IPR036980">
    <property type="entry name" value="RNase_P/MRP_Rpp29_sf"/>
</dbReference>
<dbReference type="HAMAP" id="MF_00754">
    <property type="entry name" value="RNase_P_1"/>
    <property type="match status" value="1"/>
</dbReference>
<dbReference type="Proteomes" id="UP000756346">
    <property type="component" value="Unassembled WGS sequence"/>
</dbReference>
<comment type="caution">
    <text evidence="10">The sequence shown here is derived from an EMBL/GenBank/DDBJ whole genome shotgun (WGS) entry which is preliminary data.</text>
</comment>
<dbReference type="GO" id="GO:0033204">
    <property type="term" value="F:ribonuclease P RNA binding"/>
    <property type="evidence" value="ECO:0007669"/>
    <property type="project" value="InterPro"/>
</dbReference>
<evidence type="ECO:0000313" key="11">
    <source>
        <dbReference type="Proteomes" id="UP000756346"/>
    </source>
</evidence>
<dbReference type="SUPFAM" id="SSF101744">
    <property type="entry name" value="Rof/RNase P subunit-like"/>
    <property type="match status" value="1"/>
</dbReference>
<dbReference type="GO" id="GO:0001682">
    <property type="term" value="P:tRNA 5'-leader removal"/>
    <property type="evidence" value="ECO:0007669"/>
    <property type="project" value="InterPro"/>
</dbReference>
<dbReference type="PIRSF" id="PIRSF027081">
    <property type="entry name" value="RNase_P/MRP_p29_subunit"/>
    <property type="match status" value="1"/>
</dbReference>
<accession>A0A9P8YF16</accession>
<dbReference type="InterPro" id="IPR002730">
    <property type="entry name" value="Rpp29/RNP1"/>
</dbReference>
<keyword evidence="7" id="KW-0378">Hydrolase</keyword>